<evidence type="ECO:0000259" key="1">
    <source>
        <dbReference type="Pfam" id="PF10551"/>
    </source>
</evidence>
<dbReference type="Pfam" id="PF10551">
    <property type="entry name" value="MULE"/>
    <property type="match status" value="1"/>
</dbReference>
<gene>
    <name evidence="2" type="ORF">HUJ06_026023</name>
</gene>
<evidence type="ECO:0000313" key="2">
    <source>
        <dbReference type="EMBL" id="DAD24559.1"/>
    </source>
</evidence>
<accession>A0A822XZU5</accession>
<reference evidence="2 3" key="1">
    <citation type="journal article" date="2020" name="Mol. Biol. Evol.">
        <title>Distinct Expression and Methylation Patterns for Genes with Different Fates following a Single Whole-Genome Duplication in Flowering Plants.</title>
        <authorList>
            <person name="Shi T."/>
            <person name="Rahmani R.S."/>
            <person name="Gugger P.F."/>
            <person name="Wang M."/>
            <person name="Li H."/>
            <person name="Zhang Y."/>
            <person name="Li Z."/>
            <person name="Wang Q."/>
            <person name="Van de Peer Y."/>
            <person name="Marchal K."/>
            <person name="Chen J."/>
        </authorList>
    </citation>
    <scope>NUCLEOTIDE SEQUENCE [LARGE SCALE GENOMIC DNA]</scope>
    <source>
        <tissue evidence="2">Leaf</tissue>
    </source>
</reference>
<dbReference type="AlphaFoldDB" id="A0A822XZU5"/>
<organism evidence="2 3">
    <name type="scientific">Nelumbo nucifera</name>
    <name type="common">Sacred lotus</name>
    <dbReference type="NCBI Taxonomy" id="4432"/>
    <lineage>
        <taxon>Eukaryota</taxon>
        <taxon>Viridiplantae</taxon>
        <taxon>Streptophyta</taxon>
        <taxon>Embryophyta</taxon>
        <taxon>Tracheophyta</taxon>
        <taxon>Spermatophyta</taxon>
        <taxon>Magnoliopsida</taxon>
        <taxon>Proteales</taxon>
        <taxon>Nelumbonaceae</taxon>
        <taxon>Nelumbo</taxon>
    </lineage>
</organism>
<dbReference type="InterPro" id="IPR018289">
    <property type="entry name" value="MULE_transposase_dom"/>
</dbReference>
<dbReference type="PANTHER" id="PTHR31973">
    <property type="entry name" value="POLYPROTEIN, PUTATIVE-RELATED"/>
    <property type="match status" value="1"/>
</dbReference>
<feature type="domain" description="MULE transposase" evidence="1">
    <location>
        <begin position="241"/>
        <end position="334"/>
    </location>
</feature>
<dbReference type="EMBL" id="DUZY01000001">
    <property type="protein sequence ID" value="DAD24559.1"/>
    <property type="molecule type" value="Genomic_DNA"/>
</dbReference>
<proteinExistence type="predicted"/>
<protein>
    <recommendedName>
        <fullName evidence="1">MULE transposase domain-containing protein</fullName>
    </recommendedName>
</protein>
<dbReference type="Proteomes" id="UP000607653">
    <property type="component" value="Unassembled WGS sequence"/>
</dbReference>
<comment type="caution">
    <text evidence="2">The sequence shown here is derived from an EMBL/GenBank/DDBJ whole genome shotgun (WGS) entry which is preliminary data.</text>
</comment>
<evidence type="ECO:0000313" key="3">
    <source>
        <dbReference type="Proteomes" id="UP000607653"/>
    </source>
</evidence>
<dbReference type="PANTHER" id="PTHR31973:SF187">
    <property type="entry name" value="MUTATOR TRANSPOSASE MUDRA PROTEIN"/>
    <property type="match status" value="1"/>
</dbReference>
<name>A0A822XZU5_NELNU</name>
<sequence length="499" mass="57404">MATTPRKVLLCYCIFEDTIIEVQVDSQTDFNEFVDGVCGGLKAHANSVSLHYTTYLNKICFLPLNGLCDLSNPLKFNNESANVHVFWKGIEQINEIRASAVSGGPTYRVYKYSPVHIHSVGDESSCQLHISNKFISVVLLEKLHDSPKYLPLDIIKDFSRNHAISLTYKQAWRGKERAKELLNGSTNDSYKLILWSCKKLVETNLGTVATFTIDDSGRFNQLFVAFHSSLHGFRVGCRPMLFIDATHLKGNYQGQLLAADAYDANNQMFPVAFTADSFESIPDWTWFLENLKIALNDGRKVVIVSDRNTSIRHVVETVFDSEYHAFCSRHLMENLKGCMCRLRLLKAEKEVIEDCVNQLIYTRDTVKFDLYLSKIHNQNLDIYGWIMDSDPPHWENSLFKGRRYDKFTSNLAESFNAWVLEAREQPIMSLVNIIRLKMTELTFRRQCEAKGYKQLVGPNMEYFLKFNISESINLRYTQCSFLLIFCIIQHSHFFTGGRN</sequence>
<keyword evidence="3" id="KW-1185">Reference proteome</keyword>